<accession>A0AAV9P5T2</accession>
<dbReference type="InterPro" id="IPR019819">
    <property type="entry name" value="Carboxylesterase_B_CS"/>
</dbReference>
<dbReference type="EC" id="3.1.1.-" evidence="3"/>
<feature type="region of interest" description="Disordered" evidence="4">
    <location>
        <begin position="79"/>
        <end position="100"/>
    </location>
</feature>
<dbReference type="InterPro" id="IPR050309">
    <property type="entry name" value="Type-B_Carboxylest/Lipase"/>
</dbReference>
<keyword evidence="3" id="KW-0732">Signal</keyword>
<organism evidence="6 7">
    <name type="scientific">Saxophila tyrrhenica</name>
    <dbReference type="NCBI Taxonomy" id="1690608"/>
    <lineage>
        <taxon>Eukaryota</taxon>
        <taxon>Fungi</taxon>
        <taxon>Dikarya</taxon>
        <taxon>Ascomycota</taxon>
        <taxon>Pezizomycotina</taxon>
        <taxon>Dothideomycetes</taxon>
        <taxon>Dothideomycetidae</taxon>
        <taxon>Mycosphaerellales</taxon>
        <taxon>Extremaceae</taxon>
        <taxon>Saxophila</taxon>
    </lineage>
</organism>
<reference evidence="6 7" key="1">
    <citation type="submission" date="2023-08" db="EMBL/GenBank/DDBJ databases">
        <title>Black Yeasts Isolated from many extreme environments.</title>
        <authorList>
            <person name="Coleine C."/>
            <person name="Stajich J.E."/>
            <person name="Selbmann L."/>
        </authorList>
    </citation>
    <scope>NUCLEOTIDE SEQUENCE [LARGE SCALE GENOMIC DNA]</scope>
    <source>
        <strain evidence="6 7">CCFEE 5935</strain>
    </source>
</reference>
<keyword evidence="2 3" id="KW-0378">Hydrolase</keyword>
<evidence type="ECO:0000259" key="5">
    <source>
        <dbReference type="Pfam" id="PF00135"/>
    </source>
</evidence>
<dbReference type="Proteomes" id="UP001337655">
    <property type="component" value="Unassembled WGS sequence"/>
</dbReference>
<dbReference type="Pfam" id="PF00135">
    <property type="entry name" value="COesterase"/>
    <property type="match status" value="1"/>
</dbReference>
<feature type="signal peptide" evidence="3">
    <location>
        <begin position="1"/>
        <end position="19"/>
    </location>
</feature>
<dbReference type="InterPro" id="IPR002018">
    <property type="entry name" value="CarbesteraseB"/>
</dbReference>
<evidence type="ECO:0000256" key="2">
    <source>
        <dbReference type="ARBA" id="ARBA00022801"/>
    </source>
</evidence>
<name>A0AAV9P5T2_9PEZI</name>
<evidence type="ECO:0000256" key="1">
    <source>
        <dbReference type="ARBA" id="ARBA00005964"/>
    </source>
</evidence>
<dbReference type="GO" id="GO:0016787">
    <property type="term" value="F:hydrolase activity"/>
    <property type="evidence" value="ECO:0007669"/>
    <property type="project" value="UniProtKB-KW"/>
</dbReference>
<dbReference type="InterPro" id="IPR029058">
    <property type="entry name" value="AB_hydrolase_fold"/>
</dbReference>
<feature type="domain" description="Carboxylesterase type B" evidence="5">
    <location>
        <begin position="59"/>
        <end position="531"/>
    </location>
</feature>
<dbReference type="EMBL" id="JAVRRT010000010">
    <property type="protein sequence ID" value="KAK5168275.1"/>
    <property type="molecule type" value="Genomic_DNA"/>
</dbReference>
<sequence>MRTTISSFLALASTQLAWAAPPSAHSKPFEHLKRQANSSSSANLQVDLGYEVYEGYHNSTSDLNSWKGVRYAAPPLGEYRWQAPQPPSQNRSSVISGSEYGPICPQSPNGGSAAPATYGDEDCLFLNVWAPSNAEGLPVLVWIHGGGYGQGSNQQDLSYIIGENGNNFVGVAIQYRLGAFGFLSSDEVYRNGVVNAGILDQTFALKWVQTYIHLFGGDPTKVTISGESAGGGSVMLQTMAYGGSLGTELFQNSYYAFAYHAGCFGGNAYGFETKSRTIFNCLVGKDTQTLQNASFATSASANTGIWGFLPVTDGVFIQDLPSRQMTKERVNGQRMLVGNNAQEGAGFVPQNITTEGDLLDWLQLTFPTFSNSDIAKVLLYYPSSNASTDPSADEYATNGYTGATALNQSAVGTGQQQRANNIYAETTFVCPSYWMAEAFSDPPRASYKYQYSVLPALHGYDVSAYFGPAAPQQGNSFARAFMHIVGNFVTVNDPSISPAIANGASSGSMNASTSGNAATNWPQFDIYNPVQLNLNQTGGREISQETIGDRNSTIYVSPGLMNDFSLVNAYTWEGGRGMRCDFWKSVGGIVPE</sequence>
<dbReference type="GeneID" id="89928183"/>
<evidence type="ECO:0000313" key="7">
    <source>
        <dbReference type="Proteomes" id="UP001337655"/>
    </source>
</evidence>
<dbReference type="SUPFAM" id="SSF53474">
    <property type="entry name" value="alpha/beta-Hydrolases"/>
    <property type="match status" value="1"/>
</dbReference>
<dbReference type="InterPro" id="IPR019826">
    <property type="entry name" value="Carboxylesterase_B_AS"/>
</dbReference>
<evidence type="ECO:0000256" key="3">
    <source>
        <dbReference type="RuleBase" id="RU361235"/>
    </source>
</evidence>
<evidence type="ECO:0000313" key="6">
    <source>
        <dbReference type="EMBL" id="KAK5168275.1"/>
    </source>
</evidence>
<dbReference type="Gene3D" id="3.40.50.1820">
    <property type="entry name" value="alpha/beta hydrolase"/>
    <property type="match status" value="1"/>
</dbReference>
<gene>
    <name evidence="6" type="ORF">LTR77_006844</name>
</gene>
<feature type="chain" id="PRO_5043103851" description="Carboxylic ester hydrolase" evidence="3">
    <location>
        <begin position="20"/>
        <end position="592"/>
    </location>
</feature>
<comment type="caution">
    <text evidence="6">The sequence shown here is derived from an EMBL/GenBank/DDBJ whole genome shotgun (WGS) entry which is preliminary data.</text>
</comment>
<dbReference type="AlphaFoldDB" id="A0AAV9P5T2"/>
<protein>
    <recommendedName>
        <fullName evidence="3">Carboxylic ester hydrolase</fullName>
        <ecNumber evidence="3">3.1.1.-</ecNumber>
    </recommendedName>
</protein>
<dbReference type="PANTHER" id="PTHR11559">
    <property type="entry name" value="CARBOXYLESTERASE"/>
    <property type="match status" value="1"/>
</dbReference>
<keyword evidence="7" id="KW-1185">Reference proteome</keyword>
<dbReference type="RefSeq" id="XP_064657885.1">
    <property type="nucleotide sequence ID" value="XM_064804084.1"/>
</dbReference>
<evidence type="ECO:0000256" key="4">
    <source>
        <dbReference type="SAM" id="MobiDB-lite"/>
    </source>
</evidence>
<dbReference type="PROSITE" id="PS00122">
    <property type="entry name" value="CARBOXYLESTERASE_B_1"/>
    <property type="match status" value="1"/>
</dbReference>
<dbReference type="PROSITE" id="PS00941">
    <property type="entry name" value="CARBOXYLESTERASE_B_2"/>
    <property type="match status" value="1"/>
</dbReference>
<comment type="similarity">
    <text evidence="1 3">Belongs to the type-B carboxylesterase/lipase family.</text>
</comment>
<proteinExistence type="inferred from homology"/>